<name>A0A369WQP1_9GAMM</name>
<gene>
    <name evidence="1" type="ORF">DV711_10295</name>
</gene>
<organism evidence="1 2">
    <name type="scientific">Motiliproteus coralliicola</name>
    <dbReference type="NCBI Taxonomy" id="2283196"/>
    <lineage>
        <taxon>Bacteria</taxon>
        <taxon>Pseudomonadati</taxon>
        <taxon>Pseudomonadota</taxon>
        <taxon>Gammaproteobacteria</taxon>
        <taxon>Oceanospirillales</taxon>
        <taxon>Oceanospirillaceae</taxon>
        <taxon>Motiliproteus</taxon>
    </lineage>
</organism>
<dbReference type="EMBL" id="QQOH01000002">
    <property type="protein sequence ID" value="RDE22934.1"/>
    <property type="molecule type" value="Genomic_DNA"/>
</dbReference>
<sequence>MLEQVLLEQDLSHVGVGDPQLEPQALATVVELDSLPECETDCLIIDAFKSEHDKAEERIPDTLF</sequence>
<proteinExistence type="predicted"/>
<reference evidence="1 2" key="1">
    <citation type="submission" date="2018-07" db="EMBL/GenBank/DDBJ databases">
        <title>Motiliproteus coralliicola sp. nov., a bacterium isolated from Coral.</title>
        <authorList>
            <person name="Wang G."/>
        </authorList>
    </citation>
    <scope>NUCLEOTIDE SEQUENCE [LARGE SCALE GENOMIC DNA]</scope>
    <source>
        <strain evidence="1 2">C34</strain>
    </source>
</reference>
<protein>
    <submittedName>
        <fullName evidence="1">Uncharacterized protein</fullName>
    </submittedName>
</protein>
<accession>A0A369WQP1</accession>
<evidence type="ECO:0000313" key="2">
    <source>
        <dbReference type="Proteomes" id="UP000253769"/>
    </source>
</evidence>
<dbReference type="Proteomes" id="UP000253769">
    <property type="component" value="Unassembled WGS sequence"/>
</dbReference>
<dbReference type="RefSeq" id="WP_114695568.1">
    <property type="nucleotide sequence ID" value="NZ_QQOH01000002.1"/>
</dbReference>
<dbReference type="AlphaFoldDB" id="A0A369WQP1"/>
<comment type="caution">
    <text evidence="1">The sequence shown here is derived from an EMBL/GenBank/DDBJ whole genome shotgun (WGS) entry which is preliminary data.</text>
</comment>
<evidence type="ECO:0000313" key="1">
    <source>
        <dbReference type="EMBL" id="RDE22934.1"/>
    </source>
</evidence>
<keyword evidence="2" id="KW-1185">Reference proteome</keyword>